<organism evidence="1 2">
    <name type="scientific">Glossina morsitans morsitans</name>
    <name type="common">Savannah tsetse fly</name>
    <dbReference type="NCBI Taxonomy" id="37546"/>
    <lineage>
        <taxon>Eukaryota</taxon>
        <taxon>Metazoa</taxon>
        <taxon>Ecdysozoa</taxon>
        <taxon>Arthropoda</taxon>
        <taxon>Hexapoda</taxon>
        <taxon>Insecta</taxon>
        <taxon>Pterygota</taxon>
        <taxon>Neoptera</taxon>
        <taxon>Endopterygota</taxon>
        <taxon>Diptera</taxon>
        <taxon>Brachycera</taxon>
        <taxon>Muscomorpha</taxon>
        <taxon>Hippoboscoidea</taxon>
        <taxon>Glossinidae</taxon>
        <taxon>Glossina</taxon>
    </lineage>
</organism>
<dbReference type="EnsemblMetazoa" id="GMOY014244.R1404">
    <property type="protein sequence ID" value="GMOY014244.P1404"/>
    <property type="gene ID" value="GMOY014244"/>
</dbReference>
<proteinExistence type="predicted"/>
<reference evidence="1" key="1">
    <citation type="submission" date="2025-05" db="UniProtKB">
        <authorList>
            <consortium name="EnsemblMetazoa"/>
        </authorList>
    </citation>
    <scope>IDENTIFICATION</scope>
    <source>
        <strain evidence="1">Yale</strain>
    </source>
</reference>
<dbReference type="EMBL" id="CCAG010000864">
    <property type="status" value="NOT_ANNOTATED_CDS"/>
    <property type="molecule type" value="Genomic_DNA"/>
</dbReference>
<sequence>MRLVTGYGIARYFRDQLNCQHCLRHLTEEKDDFCEEVHGEQVAKDESNSLTLSSTYLEEAFSKLEVNAALDHEYDVFYAAMNKHMVKLA</sequence>
<keyword evidence="2" id="KW-1185">Reference proteome</keyword>
<evidence type="ECO:0000313" key="1">
    <source>
        <dbReference type="EnsemblMetazoa" id="GMOY014244.P1404"/>
    </source>
</evidence>
<accession>A0ABK9NG90</accession>
<evidence type="ECO:0000313" key="2">
    <source>
        <dbReference type="Proteomes" id="UP000092444"/>
    </source>
</evidence>
<dbReference type="Proteomes" id="UP000092444">
    <property type="component" value="Unassembled WGS sequence"/>
</dbReference>
<name>A0ABK9NG90_GLOMM</name>
<protein>
    <submittedName>
        <fullName evidence="1">Uncharacterized protein</fullName>
    </submittedName>
</protein>